<evidence type="ECO:0000313" key="13">
    <source>
        <dbReference type="Proteomes" id="UP001566132"/>
    </source>
</evidence>
<feature type="transmembrane region" description="Helical" evidence="11">
    <location>
        <begin position="12"/>
        <end position="30"/>
    </location>
</feature>
<feature type="binding site" evidence="8">
    <location>
        <position position="23"/>
    </location>
    <ligand>
        <name>Na(+)</name>
        <dbReference type="ChEBI" id="CHEBI:29101"/>
        <label>1</label>
    </ligand>
</feature>
<feature type="transmembrane region" description="Helical" evidence="11">
    <location>
        <begin position="42"/>
        <end position="62"/>
    </location>
</feature>
<feature type="binding site" evidence="8">
    <location>
        <position position="360"/>
    </location>
    <ligand>
        <name>Na(+)</name>
        <dbReference type="ChEBI" id="CHEBI:29101"/>
        <label>1</label>
    </ligand>
</feature>
<feature type="transmembrane region" description="Helical" evidence="11">
    <location>
        <begin position="389"/>
        <end position="407"/>
    </location>
</feature>
<comment type="subcellular location">
    <subcellularLocation>
        <location evidence="1">Membrane</location>
        <topology evidence="1">Multi-pass membrane protein</topology>
    </subcellularLocation>
</comment>
<dbReference type="PROSITE" id="PS00754">
    <property type="entry name" value="NA_NEUROTRAN_SYMP_2"/>
    <property type="match status" value="1"/>
</dbReference>
<keyword evidence="4 10" id="KW-0812">Transmembrane</keyword>
<dbReference type="Proteomes" id="UP001566132">
    <property type="component" value="Unassembled WGS sequence"/>
</dbReference>
<dbReference type="GO" id="GO:0016020">
    <property type="term" value="C:membrane"/>
    <property type="evidence" value="ECO:0007669"/>
    <property type="project" value="UniProtKB-SubCell"/>
</dbReference>
<feature type="transmembrane region" description="Helical" evidence="11">
    <location>
        <begin position="83"/>
        <end position="108"/>
    </location>
</feature>
<feature type="disulfide bond" evidence="9">
    <location>
        <begin position="126"/>
        <end position="135"/>
    </location>
</feature>
<feature type="transmembrane region" description="Helical" evidence="11">
    <location>
        <begin position="348"/>
        <end position="368"/>
    </location>
</feature>
<keyword evidence="8" id="KW-0479">Metal-binding</keyword>
<dbReference type="EMBL" id="JBDJPC010000009">
    <property type="protein sequence ID" value="KAL1491648.1"/>
    <property type="molecule type" value="Genomic_DNA"/>
</dbReference>
<feature type="transmembrane region" description="Helical" evidence="11">
    <location>
        <begin position="178"/>
        <end position="196"/>
    </location>
</feature>
<dbReference type="PROSITE" id="PS50267">
    <property type="entry name" value="NA_NEUROTRAN_SYMP_3"/>
    <property type="match status" value="1"/>
</dbReference>
<feature type="transmembrane region" description="Helical" evidence="11">
    <location>
        <begin position="419"/>
        <end position="443"/>
    </location>
</feature>
<protein>
    <recommendedName>
        <fullName evidence="10">Transporter</fullName>
    </recommendedName>
</protein>
<feature type="binding site" evidence="8">
    <location>
        <position position="364"/>
    </location>
    <ligand>
        <name>Na(+)</name>
        <dbReference type="ChEBI" id="CHEBI:29101"/>
        <label>1</label>
    </ligand>
</feature>
<dbReference type="PANTHER" id="PTHR11616:SF241">
    <property type="entry name" value="SODIUM- AND CHLORIDE-DEPENDENT GLYCINE TRANSPORTER 2"/>
    <property type="match status" value="1"/>
</dbReference>
<evidence type="ECO:0000256" key="6">
    <source>
        <dbReference type="ARBA" id="ARBA00022989"/>
    </source>
</evidence>
<comment type="caution">
    <text evidence="12">The sequence shown here is derived from an EMBL/GenBank/DDBJ whole genome shotgun (WGS) entry which is preliminary data.</text>
</comment>
<dbReference type="InterPro" id="IPR000175">
    <property type="entry name" value="Na/ntran_symport"/>
</dbReference>
<dbReference type="AlphaFoldDB" id="A0ABD1EAI2"/>
<dbReference type="PROSITE" id="PS00610">
    <property type="entry name" value="NA_NEUROTRAN_SYMP_1"/>
    <property type="match status" value="1"/>
</dbReference>
<dbReference type="PANTHER" id="PTHR11616">
    <property type="entry name" value="SODIUM/CHLORIDE DEPENDENT TRANSPORTER"/>
    <property type="match status" value="1"/>
</dbReference>
<sequence length="579" mass="65725">MEVKQREKWSNKTEFLLSSLGYAIGIGNVWRFPYLCYRSGGGAFLVPYLIMLFFCGVPLYFMETSLGQFSSSGCLTVFNIAPLLKGVGIAIICVNLIVSSYFVTIYAYPLLFLYHSFQPVLPWSHCENSWNTNKCIKIDESSVNLTNFSSIGMKSSSEEFFNNKILNISESIEVTGNIVVPLFMANTLAWLATYFCMCNGIKSVGKAVYFTATFPFLILFVLLMRGVTLPGAIDGIYFYIYPQWKQLTTFKVWCDAAIQIFYSLGPGWGGIINIASYNNFYNNNKRDSIIVPLCNSGTSIVAGFVVFSVLGFMSHKTGIPVASVAAGGPGLAFVTYPEAISLLPWPNLWATLFFLMLFFLGLSSCFVSTEAIVTSITDEYPKLRRYNQVVVLLICVIMWAFSTIYTTNSGMYWLALFDWYSASIPVIFISIMEVILVGWIYGISNFIDDIHFMIMEEVSWFWRISWKFSTPLILIIMFIVTIAYNTEIYYDGRPYPKWAIDLGWVSCYVSMACLPLYMGYHILYKEDGDIFQRVTAALSPIKDWGPADIDVRLKWLREVKLRQVKLDKKPEFVQLTTTV</sequence>
<dbReference type="InterPro" id="IPR037272">
    <property type="entry name" value="SNS_sf"/>
</dbReference>
<dbReference type="PRINTS" id="PR00176">
    <property type="entry name" value="NANEUSMPORT"/>
</dbReference>
<accession>A0ABD1EAI2</accession>
<keyword evidence="13" id="KW-1185">Reference proteome</keyword>
<organism evidence="12 13">
    <name type="scientific">Hypothenemus hampei</name>
    <name type="common">Coffee berry borer</name>
    <dbReference type="NCBI Taxonomy" id="57062"/>
    <lineage>
        <taxon>Eukaryota</taxon>
        <taxon>Metazoa</taxon>
        <taxon>Ecdysozoa</taxon>
        <taxon>Arthropoda</taxon>
        <taxon>Hexapoda</taxon>
        <taxon>Insecta</taxon>
        <taxon>Pterygota</taxon>
        <taxon>Neoptera</taxon>
        <taxon>Endopterygota</taxon>
        <taxon>Coleoptera</taxon>
        <taxon>Polyphaga</taxon>
        <taxon>Cucujiformia</taxon>
        <taxon>Curculionidae</taxon>
        <taxon>Scolytinae</taxon>
        <taxon>Hypothenemus</taxon>
    </lineage>
</organism>
<evidence type="ECO:0000256" key="11">
    <source>
        <dbReference type="SAM" id="Phobius"/>
    </source>
</evidence>
<feature type="transmembrane region" description="Helical" evidence="11">
    <location>
        <begin position="319"/>
        <end position="336"/>
    </location>
</feature>
<evidence type="ECO:0000256" key="9">
    <source>
        <dbReference type="PIRSR" id="PIRSR600175-2"/>
    </source>
</evidence>
<dbReference type="SUPFAM" id="SSF161070">
    <property type="entry name" value="SNF-like"/>
    <property type="match status" value="1"/>
</dbReference>
<evidence type="ECO:0000256" key="8">
    <source>
        <dbReference type="PIRSR" id="PIRSR600175-1"/>
    </source>
</evidence>
<feature type="transmembrane region" description="Helical" evidence="11">
    <location>
        <begin position="208"/>
        <end position="227"/>
    </location>
</feature>
<evidence type="ECO:0000256" key="10">
    <source>
        <dbReference type="RuleBase" id="RU003732"/>
    </source>
</evidence>
<evidence type="ECO:0000256" key="1">
    <source>
        <dbReference type="ARBA" id="ARBA00004141"/>
    </source>
</evidence>
<keyword evidence="7 11" id="KW-0472">Membrane</keyword>
<feature type="transmembrane region" description="Helical" evidence="11">
    <location>
        <begin position="503"/>
        <end position="523"/>
    </location>
</feature>
<evidence type="ECO:0000256" key="7">
    <source>
        <dbReference type="ARBA" id="ARBA00023136"/>
    </source>
</evidence>
<evidence type="ECO:0000256" key="2">
    <source>
        <dbReference type="ARBA" id="ARBA00006459"/>
    </source>
</evidence>
<proteinExistence type="inferred from homology"/>
<keyword evidence="9" id="KW-1015">Disulfide bond</keyword>
<dbReference type="Pfam" id="PF00209">
    <property type="entry name" value="SNF"/>
    <property type="match status" value="1"/>
</dbReference>
<comment type="similarity">
    <text evidence="2 10">Belongs to the sodium:neurotransmitter symporter (SNF) (TC 2.A.22) family.</text>
</comment>
<evidence type="ECO:0000256" key="4">
    <source>
        <dbReference type="ARBA" id="ARBA00022692"/>
    </source>
</evidence>
<keyword evidence="5 10" id="KW-0769">Symport</keyword>
<keyword evidence="8" id="KW-0915">Sodium</keyword>
<feature type="binding site" evidence="8">
    <location>
        <position position="21"/>
    </location>
    <ligand>
        <name>Na(+)</name>
        <dbReference type="ChEBI" id="CHEBI:29101"/>
        <label>1</label>
    </ligand>
</feature>
<gene>
    <name evidence="12" type="ORF">ABEB36_012212</name>
</gene>
<feature type="binding site" evidence="8">
    <location>
        <position position="295"/>
    </location>
    <ligand>
        <name>Na(+)</name>
        <dbReference type="ChEBI" id="CHEBI:29101"/>
        <label>1</label>
    </ligand>
</feature>
<dbReference type="GO" id="GO:0015293">
    <property type="term" value="F:symporter activity"/>
    <property type="evidence" value="ECO:0007669"/>
    <property type="project" value="UniProtKB-KW"/>
</dbReference>
<keyword evidence="6 11" id="KW-1133">Transmembrane helix</keyword>
<evidence type="ECO:0000256" key="5">
    <source>
        <dbReference type="ARBA" id="ARBA00022847"/>
    </source>
</evidence>
<name>A0ABD1EAI2_HYPHA</name>
<keyword evidence="3 10" id="KW-0813">Transport</keyword>
<reference evidence="12 13" key="1">
    <citation type="submission" date="2024-05" db="EMBL/GenBank/DDBJ databases">
        <title>Genetic variation in Jamaican populations of the coffee berry borer (Hypothenemus hampei).</title>
        <authorList>
            <person name="Errbii M."/>
            <person name="Myrie A."/>
        </authorList>
    </citation>
    <scope>NUCLEOTIDE SEQUENCE [LARGE SCALE GENOMIC DNA]</scope>
    <source>
        <strain evidence="12">JA-Hopewell-2020-01-JO</strain>
        <tissue evidence="12">Whole body</tissue>
    </source>
</reference>
<feature type="transmembrane region" description="Helical" evidence="11">
    <location>
        <begin position="289"/>
        <end position="312"/>
    </location>
</feature>
<feature type="binding site" evidence="8">
    <location>
        <position position="263"/>
    </location>
    <ligand>
        <name>Na(+)</name>
        <dbReference type="ChEBI" id="CHEBI:29101"/>
        <label>1</label>
    </ligand>
</feature>
<evidence type="ECO:0000256" key="3">
    <source>
        <dbReference type="ARBA" id="ARBA00022448"/>
    </source>
</evidence>
<evidence type="ECO:0000313" key="12">
    <source>
        <dbReference type="EMBL" id="KAL1491648.1"/>
    </source>
</evidence>
<feature type="binding site" evidence="8">
    <location>
        <position position="28"/>
    </location>
    <ligand>
        <name>Na(+)</name>
        <dbReference type="ChEBI" id="CHEBI:29101"/>
        <label>1</label>
    </ligand>
</feature>
<feature type="transmembrane region" description="Helical" evidence="11">
    <location>
        <begin position="464"/>
        <end position="483"/>
    </location>
</feature>